<dbReference type="OrthoDB" id="6036at2759"/>
<dbReference type="InterPro" id="IPR037278">
    <property type="entry name" value="ARFGAP/RecO"/>
</dbReference>
<sequence length="710" mass="74168">MRFRFSPGEGPGPARGWVALVAGVWAGSGSGEGARGEHLWSPRSRRLPASLGPPLARERRPDGAAVGGREEAGRASRVLCVPRLSAGARRSLARHLLGPRDGNPKGKVEGRGEGPRLIAGEGGRESRREIVGLQLYDPKRALKSWGKVLNGNFPINTQVSCRVHRNEKRWRTVLFQEKGDCRLELLEWRGLNPPHRVKSISMTTFTQQEIEFLQKHGNEVCKQIWLGLFDDRSSAIPDFRDPQKVKEFLQEKYEKKRWYVPPEQAKVVASVHASISGSSASSTSSTPEVKPLKSLLGDSAPALHLNKGTPSQSPVVGRSQAQQQEKKQFDLLSDLGSDIFAAPAPQSTATANFANFAHFNSHAAQNSANADFANFDAFGQSSGSSNFGGFPTASHSSFQPQTTGGSAGSVNANFAHFDNFPKSSSADFGTFNTSQSHQTASAVSKVSANKAGLQTTDKYAALANLDNIFSAGQGGDQGSGFGTTGKAPVGSVVSVPSQSSASSDKYAALAELDSVFSSAATSSNAYTSTSNASSNVFGTVPVGASAQTQPASSSVPAPFGATPSTNPFVAAAGPSVASSTNPFQTNARGATGLSGAMHSQVFPHAHFAATFGTASMSMPAGFGTPAPYSLPTSFSGSFQQPAFPAQAAFPQQTAFSQQPNGAGFAAFGQTKPVVTPFGQVGAAGVSSNPFMTGAPTGQFPTGSSSTNPFL</sequence>
<feature type="compositionally biased region" description="Polar residues" evidence="5">
    <location>
        <begin position="308"/>
        <end position="323"/>
    </location>
</feature>
<evidence type="ECO:0000256" key="5">
    <source>
        <dbReference type="SAM" id="MobiDB-lite"/>
    </source>
</evidence>
<dbReference type="InterPro" id="IPR052248">
    <property type="entry name" value="Arf-GAP_FG-repeat_protein"/>
</dbReference>
<gene>
    <name evidence="8" type="primary">AGFG1</name>
</gene>
<dbReference type="RefSeq" id="XP_010835406.1">
    <property type="nucleotide sequence ID" value="XM_010837104.1"/>
</dbReference>
<dbReference type="GO" id="GO:0008270">
    <property type="term" value="F:zinc ion binding"/>
    <property type="evidence" value="ECO:0007669"/>
    <property type="project" value="UniProtKB-KW"/>
</dbReference>
<dbReference type="InterPro" id="IPR038508">
    <property type="entry name" value="ArfGAP_dom_sf"/>
</dbReference>
<evidence type="ECO:0000313" key="8">
    <source>
        <dbReference type="RefSeq" id="XP_010835406.1"/>
    </source>
</evidence>
<dbReference type="Gene3D" id="1.10.220.150">
    <property type="entry name" value="Arf GTPase activating protein"/>
    <property type="match status" value="1"/>
</dbReference>
<dbReference type="InterPro" id="IPR001164">
    <property type="entry name" value="ArfGAP_dom"/>
</dbReference>
<dbReference type="PANTHER" id="PTHR46134:SF1">
    <property type="entry name" value="ARF-GAP DOMAIN AND FG REPEAT-CONTAINING PROTEIN 1"/>
    <property type="match status" value="1"/>
</dbReference>
<dbReference type="GO" id="GO:0016020">
    <property type="term" value="C:membrane"/>
    <property type="evidence" value="ECO:0007669"/>
    <property type="project" value="TreeGrafter"/>
</dbReference>
<keyword evidence="7" id="KW-1185">Reference proteome</keyword>
<dbReference type="PANTHER" id="PTHR46134">
    <property type="entry name" value="DRONGO, ISOFORM F"/>
    <property type="match status" value="1"/>
</dbReference>
<evidence type="ECO:0000256" key="1">
    <source>
        <dbReference type="ARBA" id="ARBA00022723"/>
    </source>
</evidence>
<dbReference type="GeneID" id="104986508"/>
<name>A0A6P3H0B0_BISBB</name>
<protein>
    <submittedName>
        <fullName evidence="8">Arf-GAP domain and FG repeat-containing protein 1</fullName>
    </submittedName>
</protein>
<feature type="region of interest" description="Disordered" evidence="5">
    <location>
        <begin position="31"/>
        <end position="71"/>
    </location>
</feature>
<dbReference type="Pfam" id="PF01412">
    <property type="entry name" value="ArfGap"/>
    <property type="match status" value="1"/>
</dbReference>
<evidence type="ECO:0000259" key="6">
    <source>
        <dbReference type="SMART" id="SM00105"/>
    </source>
</evidence>
<dbReference type="GO" id="GO:0001675">
    <property type="term" value="P:acrosome assembly"/>
    <property type="evidence" value="ECO:0007669"/>
    <property type="project" value="TreeGrafter"/>
</dbReference>
<proteinExistence type="predicted"/>
<dbReference type="Proteomes" id="UP000515208">
    <property type="component" value="Unplaced"/>
</dbReference>
<evidence type="ECO:0000256" key="4">
    <source>
        <dbReference type="ARBA" id="ARBA00022833"/>
    </source>
</evidence>
<evidence type="ECO:0000313" key="7">
    <source>
        <dbReference type="Proteomes" id="UP000515208"/>
    </source>
</evidence>
<keyword evidence="1" id="KW-0479">Metal-binding</keyword>
<dbReference type="GO" id="GO:0031410">
    <property type="term" value="C:cytoplasmic vesicle"/>
    <property type="evidence" value="ECO:0007669"/>
    <property type="project" value="TreeGrafter"/>
</dbReference>
<dbReference type="GO" id="GO:0005096">
    <property type="term" value="F:GTPase activator activity"/>
    <property type="evidence" value="ECO:0007669"/>
    <property type="project" value="InterPro"/>
</dbReference>
<keyword evidence="3" id="KW-0863">Zinc-finger</keyword>
<feature type="region of interest" description="Disordered" evidence="5">
    <location>
        <begin position="300"/>
        <end position="326"/>
    </location>
</feature>
<feature type="compositionally biased region" description="Basic and acidic residues" evidence="5">
    <location>
        <begin position="56"/>
        <end position="71"/>
    </location>
</feature>
<dbReference type="AlphaFoldDB" id="A0A6P3H0B0"/>
<evidence type="ECO:0000256" key="2">
    <source>
        <dbReference type="ARBA" id="ARBA00022737"/>
    </source>
</evidence>
<feature type="region of interest" description="Disordered" evidence="5">
    <location>
        <begin position="96"/>
        <end position="123"/>
    </location>
</feature>
<reference evidence="8" key="1">
    <citation type="submission" date="2025-08" db="UniProtKB">
        <authorList>
            <consortium name="RefSeq"/>
        </authorList>
    </citation>
    <scope>IDENTIFICATION</scope>
    <source>
        <tissue evidence="8">Blood</tissue>
    </source>
</reference>
<dbReference type="KEGG" id="bbis:104986508"/>
<feature type="compositionally biased region" description="Basic and acidic residues" evidence="5">
    <location>
        <begin position="102"/>
        <end position="114"/>
    </location>
</feature>
<dbReference type="CTD" id="3267"/>
<dbReference type="GO" id="GO:0045109">
    <property type="term" value="P:intermediate filament organization"/>
    <property type="evidence" value="ECO:0007669"/>
    <property type="project" value="TreeGrafter"/>
</dbReference>
<dbReference type="SUPFAM" id="SSF57863">
    <property type="entry name" value="ArfGap/RecO-like zinc finger"/>
    <property type="match status" value="1"/>
</dbReference>
<keyword evidence="4" id="KW-0862">Zinc</keyword>
<feature type="domain" description="Arf-GAP" evidence="6">
    <location>
        <begin position="169"/>
        <end position="267"/>
    </location>
</feature>
<organism evidence="7 8">
    <name type="scientific">Bison bison bison</name>
    <name type="common">North American plains bison</name>
    <dbReference type="NCBI Taxonomy" id="43346"/>
    <lineage>
        <taxon>Eukaryota</taxon>
        <taxon>Metazoa</taxon>
        <taxon>Chordata</taxon>
        <taxon>Craniata</taxon>
        <taxon>Vertebrata</taxon>
        <taxon>Euteleostomi</taxon>
        <taxon>Mammalia</taxon>
        <taxon>Eutheria</taxon>
        <taxon>Laurasiatheria</taxon>
        <taxon>Artiodactyla</taxon>
        <taxon>Ruminantia</taxon>
        <taxon>Pecora</taxon>
        <taxon>Bovidae</taxon>
        <taxon>Bovinae</taxon>
        <taxon>Bison</taxon>
    </lineage>
</organism>
<dbReference type="GO" id="GO:0007289">
    <property type="term" value="P:spermatid nucleus differentiation"/>
    <property type="evidence" value="ECO:0007669"/>
    <property type="project" value="TreeGrafter"/>
</dbReference>
<dbReference type="FunFam" id="3.30.450.50:FF:000005">
    <property type="entry name" value="arf-GAP domain and FG repeat-containing protein 1"/>
    <property type="match status" value="1"/>
</dbReference>
<evidence type="ECO:0000256" key="3">
    <source>
        <dbReference type="ARBA" id="ARBA00022771"/>
    </source>
</evidence>
<accession>A0A6P3H0B0</accession>
<dbReference type="SMART" id="SM00105">
    <property type="entry name" value="ArfGap"/>
    <property type="match status" value="1"/>
</dbReference>
<dbReference type="Gene3D" id="3.30.450.50">
    <property type="entry name" value="Longin domain"/>
    <property type="match status" value="1"/>
</dbReference>
<keyword evidence="2" id="KW-0677">Repeat</keyword>